<dbReference type="WBParaSite" id="scf7180000421713.g7661">
    <property type="protein sequence ID" value="scf7180000421713.g7661"/>
    <property type="gene ID" value="scf7180000421713.g7661"/>
</dbReference>
<dbReference type="Gene3D" id="3.10.350.10">
    <property type="entry name" value="LysM domain"/>
    <property type="match status" value="1"/>
</dbReference>
<reference evidence="3" key="1">
    <citation type="submission" date="2022-11" db="UniProtKB">
        <authorList>
            <consortium name="WormBaseParasite"/>
        </authorList>
    </citation>
    <scope>IDENTIFICATION</scope>
</reference>
<organism evidence="2 3">
    <name type="scientific">Meloidogyne floridensis</name>
    <dbReference type="NCBI Taxonomy" id="298350"/>
    <lineage>
        <taxon>Eukaryota</taxon>
        <taxon>Metazoa</taxon>
        <taxon>Ecdysozoa</taxon>
        <taxon>Nematoda</taxon>
        <taxon>Chromadorea</taxon>
        <taxon>Rhabditida</taxon>
        <taxon>Tylenchina</taxon>
        <taxon>Tylenchomorpha</taxon>
        <taxon>Tylenchoidea</taxon>
        <taxon>Meloidogynidae</taxon>
        <taxon>Meloidogyninae</taxon>
        <taxon>Meloidogyne</taxon>
    </lineage>
</organism>
<dbReference type="PANTHER" id="PTHR20932:SF8">
    <property type="entry name" value="LD22649P"/>
    <property type="match status" value="1"/>
</dbReference>
<protein>
    <submittedName>
        <fullName evidence="3">LysM domain-containing protein</fullName>
    </submittedName>
</protein>
<dbReference type="InterPro" id="IPR018392">
    <property type="entry name" value="LysM"/>
</dbReference>
<feature type="domain" description="LysM" evidence="1">
    <location>
        <begin position="43"/>
        <end position="87"/>
    </location>
</feature>
<dbReference type="PANTHER" id="PTHR20932">
    <property type="entry name" value="LYSM AND PUTATIVE PEPTIDOGLYCAN-BINDING DOMAIN-CONTAINING PROTEIN"/>
    <property type="match status" value="1"/>
</dbReference>
<proteinExistence type="predicted"/>
<keyword evidence="2" id="KW-1185">Reference proteome</keyword>
<dbReference type="InterPro" id="IPR036779">
    <property type="entry name" value="LysM_dom_sf"/>
</dbReference>
<accession>A0A915P137</accession>
<name>A0A915P137_9BILA</name>
<dbReference type="AlphaFoldDB" id="A0A915P137"/>
<evidence type="ECO:0000313" key="2">
    <source>
        <dbReference type="Proteomes" id="UP000887560"/>
    </source>
</evidence>
<dbReference type="CDD" id="cd00118">
    <property type="entry name" value="LysM"/>
    <property type="match status" value="1"/>
</dbReference>
<sequence length="216" mass="25110">MDAQHQNCEESAFLFGAKKIRCYGSIADLNSPTTSAPKFVSLAVHKVQPNDTLQNLELRYNSSMFEIKRINRLWSNQSLYCKTEILIPIFEENASKSKEEALLYDNTTINFKKQKDKLKERSNGENMEDESLDQFLRRIDLSMRKTKSAIGRIVAKNFKFCNVLCPNKNRFLVSRDSMNINESNKSSEFAFQPYSLVFEHLSPMHYHLYSTSFNFT</sequence>
<dbReference type="PROSITE" id="PS51782">
    <property type="entry name" value="LYSM"/>
    <property type="match status" value="1"/>
</dbReference>
<dbReference type="Pfam" id="PF01476">
    <property type="entry name" value="LysM"/>
    <property type="match status" value="1"/>
</dbReference>
<evidence type="ECO:0000259" key="1">
    <source>
        <dbReference type="PROSITE" id="PS51782"/>
    </source>
</evidence>
<dbReference type="InterPro" id="IPR045030">
    <property type="entry name" value="LYSM1-4"/>
</dbReference>
<dbReference type="SUPFAM" id="SSF54106">
    <property type="entry name" value="LysM domain"/>
    <property type="match status" value="1"/>
</dbReference>
<dbReference type="Proteomes" id="UP000887560">
    <property type="component" value="Unplaced"/>
</dbReference>
<dbReference type="SMART" id="SM00257">
    <property type="entry name" value="LysM"/>
    <property type="match status" value="1"/>
</dbReference>
<evidence type="ECO:0000313" key="3">
    <source>
        <dbReference type="WBParaSite" id="scf7180000421713.g7661"/>
    </source>
</evidence>